<organism evidence="3 4">
    <name type="scientific">Helobdella robusta</name>
    <name type="common">Californian leech</name>
    <dbReference type="NCBI Taxonomy" id="6412"/>
    <lineage>
        <taxon>Eukaryota</taxon>
        <taxon>Metazoa</taxon>
        <taxon>Spiralia</taxon>
        <taxon>Lophotrochozoa</taxon>
        <taxon>Annelida</taxon>
        <taxon>Clitellata</taxon>
        <taxon>Hirudinea</taxon>
        <taxon>Rhynchobdellida</taxon>
        <taxon>Glossiphoniidae</taxon>
        <taxon>Helobdella</taxon>
    </lineage>
</organism>
<dbReference type="CTD" id="20195619"/>
<dbReference type="OMA" id="MPERSHE"/>
<accession>T1EGB7</accession>
<dbReference type="HOGENOM" id="CLU_833048_0_0_1"/>
<dbReference type="eggNOG" id="KOG2400">
    <property type="taxonomic scope" value="Eukaryota"/>
</dbReference>
<dbReference type="PANTHER" id="PTHR13413:SF0">
    <property type="entry name" value="YLP MOTIF-CONTAINING PROTEIN 1"/>
    <property type="match status" value="1"/>
</dbReference>
<evidence type="ECO:0000313" key="4">
    <source>
        <dbReference type="Proteomes" id="UP000015101"/>
    </source>
</evidence>
<proteinExistence type="predicted"/>
<dbReference type="Gene3D" id="3.40.50.300">
    <property type="entry name" value="P-loop containing nucleotide triphosphate hydrolases"/>
    <property type="match status" value="1"/>
</dbReference>
<dbReference type="SUPFAM" id="SSF52540">
    <property type="entry name" value="P-loop containing nucleoside triphosphate hydrolases"/>
    <property type="match status" value="1"/>
</dbReference>
<feature type="region of interest" description="Disordered" evidence="1">
    <location>
        <begin position="267"/>
        <end position="288"/>
    </location>
</feature>
<feature type="compositionally biased region" description="Pro residues" evidence="1">
    <location>
        <begin position="1"/>
        <end position="11"/>
    </location>
</feature>
<evidence type="ECO:0000313" key="2">
    <source>
        <dbReference type="EMBL" id="ESN92425.1"/>
    </source>
</evidence>
<dbReference type="AlphaFoldDB" id="T1EGB7"/>
<sequence length="392" mass="45312">MGPNEFPPGPPHGINSPNFLHGMRFRGPHHQNFPRNAVPLPPPPSSSSTSSQLKVAEESPAVEKVSIESLICKPGRKERPDRLVIIVRGLPGSGKTHLCKLIKEREVQEGGSAPRMLCLDDYFMVEVEKMVTVDELTGKKEKKMVMEFEFDPALESSYKTSFLKNFKKQIDDCFFSFIVVDATFDKKIYLDEFWGYAKSKGFQVYVAQMEADVSLCTKRNEHHYKHDDIMKIKKGWDETPRHYIHLDISYLLKEENNIEEVEMEDATTIVEKSKDGNDDDEDEDYDTLKGHKKSKWELDTSEQTLDKLDGLATKKEAHPMKLEEYLQVSDDYEMRCLKPGNKKRVRWADIEERKDQERMRRLGFVVGLTDWDRMNDDSGGYADRALNKTKYI</sequence>
<dbReference type="GeneID" id="20195619"/>
<dbReference type="InParanoid" id="T1EGB7"/>
<reference evidence="4" key="1">
    <citation type="submission" date="2012-12" db="EMBL/GenBank/DDBJ databases">
        <authorList>
            <person name="Hellsten U."/>
            <person name="Grimwood J."/>
            <person name="Chapman J.A."/>
            <person name="Shapiro H."/>
            <person name="Aerts A."/>
            <person name="Otillar R.P."/>
            <person name="Terry A.Y."/>
            <person name="Boore J.L."/>
            <person name="Simakov O."/>
            <person name="Marletaz F."/>
            <person name="Cho S.-J."/>
            <person name="Edsinger-Gonzales E."/>
            <person name="Havlak P."/>
            <person name="Kuo D.-H."/>
            <person name="Larsson T."/>
            <person name="Lv J."/>
            <person name="Arendt D."/>
            <person name="Savage R."/>
            <person name="Osoegawa K."/>
            <person name="de Jong P."/>
            <person name="Lindberg D.R."/>
            <person name="Seaver E.C."/>
            <person name="Weisblat D.A."/>
            <person name="Putnam N.H."/>
            <person name="Grigoriev I.V."/>
            <person name="Rokhsar D.S."/>
        </authorList>
    </citation>
    <scope>NUCLEOTIDE SEQUENCE</scope>
</reference>
<protein>
    <recommendedName>
        <fullName evidence="5">YLP motif-containing protein 1</fullName>
    </recommendedName>
</protein>
<dbReference type="Proteomes" id="UP000015101">
    <property type="component" value="Unassembled WGS sequence"/>
</dbReference>
<dbReference type="OrthoDB" id="513595at2759"/>
<dbReference type="InterPro" id="IPR026314">
    <property type="entry name" value="YLP_motif_con_p1"/>
</dbReference>
<evidence type="ECO:0000313" key="3">
    <source>
        <dbReference type="EnsemblMetazoa" id="HelroP115915"/>
    </source>
</evidence>
<dbReference type="EMBL" id="KB097642">
    <property type="protein sequence ID" value="ESN92425.1"/>
    <property type="molecule type" value="Genomic_DNA"/>
</dbReference>
<dbReference type="KEGG" id="hro:HELRODRAFT_115915"/>
<dbReference type="STRING" id="6412.T1EGB7"/>
<reference evidence="2 4" key="2">
    <citation type="journal article" date="2013" name="Nature">
        <title>Insights into bilaterian evolution from three spiralian genomes.</title>
        <authorList>
            <person name="Simakov O."/>
            <person name="Marletaz F."/>
            <person name="Cho S.J."/>
            <person name="Edsinger-Gonzales E."/>
            <person name="Havlak P."/>
            <person name="Hellsten U."/>
            <person name="Kuo D.H."/>
            <person name="Larsson T."/>
            <person name="Lv J."/>
            <person name="Arendt D."/>
            <person name="Savage R."/>
            <person name="Osoegawa K."/>
            <person name="de Jong P."/>
            <person name="Grimwood J."/>
            <person name="Chapman J.A."/>
            <person name="Shapiro H."/>
            <person name="Aerts A."/>
            <person name="Otillar R.P."/>
            <person name="Terry A.Y."/>
            <person name="Boore J.L."/>
            <person name="Grigoriev I.V."/>
            <person name="Lindberg D.R."/>
            <person name="Seaver E.C."/>
            <person name="Weisblat D.A."/>
            <person name="Putnam N.H."/>
            <person name="Rokhsar D.S."/>
        </authorList>
    </citation>
    <scope>NUCLEOTIDE SEQUENCE</scope>
</reference>
<dbReference type="FunFam" id="3.40.50.300:FF:000978">
    <property type="entry name" value="YLP motif-containing protein 1 isoform X3"/>
    <property type="match status" value="1"/>
</dbReference>
<gene>
    <name evidence="3" type="primary">20195619</name>
    <name evidence="2" type="ORF">HELRODRAFT_115915</name>
</gene>
<dbReference type="PANTHER" id="PTHR13413">
    <property type="entry name" value="YLP MOTIF CONTAINING PROTEIN NUCLEAR PROTEIN ZAP"/>
    <property type="match status" value="1"/>
</dbReference>
<dbReference type="InterPro" id="IPR027417">
    <property type="entry name" value="P-loop_NTPase"/>
</dbReference>
<dbReference type="RefSeq" id="XP_009029519.1">
    <property type="nucleotide sequence ID" value="XM_009031271.1"/>
</dbReference>
<feature type="region of interest" description="Disordered" evidence="1">
    <location>
        <begin position="1"/>
        <end position="59"/>
    </location>
</feature>
<keyword evidence="4" id="KW-1185">Reference proteome</keyword>
<name>T1EGB7_HELRO</name>
<evidence type="ECO:0000256" key="1">
    <source>
        <dbReference type="SAM" id="MobiDB-lite"/>
    </source>
</evidence>
<dbReference type="EMBL" id="AMQM01007612">
    <property type="status" value="NOT_ANNOTATED_CDS"/>
    <property type="molecule type" value="Genomic_DNA"/>
</dbReference>
<reference evidence="3" key="3">
    <citation type="submission" date="2015-06" db="UniProtKB">
        <authorList>
            <consortium name="EnsemblMetazoa"/>
        </authorList>
    </citation>
    <scope>IDENTIFICATION</scope>
</reference>
<dbReference type="EnsemblMetazoa" id="HelroT115915">
    <property type="protein sequence ID" value="HelroP115915"/>
    <property type="gene ID" value="HelroG115915"/>
</dbReference>
<evidence type="ECO:0008006" key="5">
    <source>
        <dbReference type="Google" id="ProtNLM"/>
    </source>
</evidence>
<dbReference type="GO" id="GO:0005634">
    <property type="term" value="C:nucleus"/>
    <property type="evidence" value="ECO:0007669"/>
    <property type="project" value="InterPro"/>
</dbReference>